<evidence type="ECO:0000256" key="3">
    <source>
        <dbReference type="SAM" id="Phobius"/>
    </source>
</evidence>
<keyword evidence="3" id="KW-0472">Membrane</keyword>
<comment type="caution">
    <text evidence="5">The sequence shown here is derived from an EMBL/GenBank/DDBJ whole genome shotgun (WGS) entry which is preliminary data.</text>
</comment>
<dbReference type="PANTHER" id="PTHR12203:SF35">
    <property type="entry name" value="PROTEIN O-GLUCOSYLTRANSFERASE 1"/>
    <property type="match status" value="1"/>
</dbReference>
<dbReference type="RefSeq" id="XP_022484927.1">
    <property type="nucleotide sequence ID" value="XM_022635197.1"/>
</dbReference>
<dbReference type="SMART" id="SM00672">
    <property type="entry name" value="CAP10"/>
    <property type="match status" value="1"/>
</dbReference>
<dbReference type="GO" id="GO:0016740">
    <property type="term" value="F:transferase activity"/>
    <property type="evidence" value="ECO:0007669"/>
    <property type="project" value="UniProtKB-KW"/>
</dbReference>
<dbReference type="OrthoDB" id="541052at2759"/>
<feature type="transmembrane region" description="Helical" evidence="3">
    <location>
        <begin position="338"/>
        <end position="359"/>
    </location>
</feature>
<evidence type="ECO:0000256" key="1">
    <source>
        <dbReference type="ARBA" id="ARBA00010118"/>
    </source>
</evidence>
<feature type="transmembrane region" description="Helical" evidence="3">
    <location>
        <begin position="195"/>
        <end position="216"/>
    </location>
</feature>
<keyword evidence="2" id="KW-0808">Transferase</keyword>
<organism evidence="5 6">
    <name type="scientific">Penicillium arizonense</name>
    <dbReference type="NCBI Taxonomy" id="1835702"/>
    <lineage>
        <taxon>Eukaryota</taxon>
        <taxon>Fungi</taxon>
        <taxon>Dikarya</taxon>
        <taxon>Ascomycota</taxon>
        <taxon>Pezizomycotina</taxon>
        <taxon>Eurotiomycetes</taxon>
        <taxon>Eurotiomycetidae</taxon>
        <taxon>Eurotiales</taxon>
        <taxon>Aspergillaceae</taxon>
        <taxon>Penicillium</taxon>
    </lineage>
</organism>
<dbReference type="Proteomes" id="UP000177622">
    <property type="component" value="Unassembled WGS sequence"/>
</dbReference>
<feature type="domain" description="Glycosyl transferase CAP10" evidence="4">
    <location>
        <begin position="690"/>
        <end position="983"/>
    </location>
</feature>
<sequence>MVQLSPDLGLKVSVGVFLISSLFLTTSYNTTFAFDRPVSTSVLVCFLTGLVLLLWGRFVPSVSQPSSPTFKRPGAPLAEQYELPSRASTSSFTFGETENRPSLRNRSWWIKLSLLVGLGGLRVESFRQVTRHSECVPSGYAYAIPFVISLYDYWRNQRSRQVETYVPAQRFLKLPLQVTYSVCRRSFHYLTQSRFRGVIAAAFLSISGLLASSFSAGNRSTYICPVVLHGASQMRFFRIFNVFSDSALLIGITELCRIGSQFDEARRKRTLMFLGAGLLGLSVFWCILGLKVSDSSPELAGQPTLDLEYSRGAFSQAVLLLLLILSAWHMLPHFDIVGVAIIGGFIVIYFSSVSALVGGQSSYPFISLTHSILPMVASLTGAILFLLARVVHDEEYKPLYRTNIAVQVLFVILCGISLGFAVNKHRVSPIHPIDFLLHDGRIQHDNYMAQASVSKTLQDAVGEYRSRYNQHPPPGFDKWYQYATKKSSVIIDDFDQIYHNLLPFRALAPQQIREMTSQLATNPFNDLGAISIRNGKARVQEGIKPTHAWMVQGAADMMENFVEFLPDMDLVFNLNDEPRVAVPWEKISMLNRRAQMQQMAPEEHAVNAWSMNRLEGWGPIEPADLTNTTIFTDGAWRGVFDPYVSAVCPPSSKARSQRIWNRRDICLSCAGPHSMGQFPLDFNIASDICHQPDLAFIHGLLISPASFKVSQDLVPVFSQSALSGFNDILFPSPWNYIDKVKYQPTDEHPDPEYSHKKTSLYWVGSTSEGVSRFGEWKGMPRQRFAHLINNNTNNQVSVLLPTNDGTGTFRYEIMDGAAPTETLHLQTNVHLADPIVRCGDCDEQAAEMGTVGWADFQAHWSHKFLFDLDGAGFSGRFLPFLHSHSLPLKTGLFRQWFDSRVTSWLHFVPVDIRLHGLWSTLAYFAGVPAPAGDQGPGPGAPQVRMKAHDKQGKAIAEEGREWARRALRKEDMEIYFFRLLLEWGRITDDQRDVLAYKP</sequence>
<gene>
    <name evidence="5" type="ORF">PENARI_c021G05085</name>
</gene>
<dbReference type="PANTHER" id="PTHR12203">
    <property type="entry name" value="KDEL LYS-ASP-GLU-LEU CONTAINING - RELATED"/>
    <property type="match status" value="1"/>
</dbReference>
<evidence type="ECO:0000313" key="5">
    <source>
        <dbReference type="EMBL" id="OGE49476.1"/>
    </source>
</evidence>
<name>A0A1F5L8V2_PENAI</name>
<reference evidence="5 6" key="1">
    <citation type="journal article" date="2016" name="Sci. Rep.">
        <title>Penicillium arizonense, a new, genome sequenced fungal species, reveals a high chemical diversity in secreted metabolites.</title>
        <authorList>
            <person name="Grijseels S."/>
            <person name="Nielsen J.C."/>
            <person name="Randelovic M."/>
            <person name="Nielsen J."/>
            <person name="Nielsen K.F."/>
            <person name="Workman M."/>
            <person name="Frisvad J.C."/>
        </authorList>
    </citation>
    <scope>NUCLEOTIDE SEQUENCE [LARGE SCALE GENOMIC DNA]</scope>
    <source>
        <strain evidence="5 6">CBS 141311</strain>
    </source>
</reference>
<feature type="transmembrane region" description="Helical" evidence="3">
    <location>
        <begin position="236"/>
        <end position="259"/>
    </location>
</feature>
<evidence type="ECO:0000313" key="6">
    <source>
        <dbReference type="Proteomes" id="UP000177622"/>
    </source>
</evidence>
<feature type="transmembrane region" description="Helical" evidence="3">
    <location>
        <begin position="38"/>
        <end position="56"/>
    </location>
</feature>
<feature type="transmembrane region" description="Helical" evidence="3">
    <location>
        <begin position="271"/>
        <end position="293"/>
    </location>
</feature>
<dbReference type="GeneID" id="34579931"/>
<protein>
    <recommendedName>
        <fullName evidence="4">Glycosyl transferase CAP10 domain-containing protein</fullName>
    </recommendedName>
</protein>
<keyword evidence="3" id="KW-0812">Transmembrane</keyword>
<evidence type="ECO:0000259" key="4">
    <source>
        <dbReference type="SMART" id="SM00672"/>
    </source>
</evidence>
<dbReference type="InterPro" id="IPR051091">
    <property type="entry name" value="O-Glucosyltr/Glycosyltrsf_90"/>
</dbReference>
<feature type="transmembrane region" description="Helical" evidence="3">
    <location>
        <begin position="404"/>
        <end position="422"/>
    </location>
</feature>
<dbReference type="InterPro" id="IPR006598">
    <property type="entry name" value="CAP10"/>
</dbReference>
<proteinExistence type="inferred from homology"/>
<dbReference type="AlphaFoldDB" id="A0A1F5L8V2"/>
<feature type="transmembrane region" description="Helical" evidence="3">
    <location>
        <begin position="12"/>
        <end position="32"/>
    </location>
</feature>
<dbReference type="EMBL" id="LXJU01000021">
    <property type="protein sequence ID" value="OGE49476.1"/>
    <property type="molecule type" value="Genomic_DNA"/>
</dbReference>
<comment type="similarity">
    <text evidence="1">Belongs to the glycosyltransferase 90 family.</text>
</comment>
<feature type="transmembrane region" description="Helical" evidence="3">
    <location>
        <begin position="313"/>
        <end position="331"/>
    </location>
</feature>
<keyword evidence="6" id="KW-1185">Reference proteome</keyword>
<keyword evidence="3" id="KW-1133">Transmembrane helix</keyword>
<feature type="transmembrane region" description="Helical" evidence="3">
    <location>
        <begin position="371"/>
        <end position="392"/>
    </location>
</feature>
<evidence type="ECO:0000256" key="2">
    <source>
        <dbReference type="ARBA" id="ARBA00022679"/>
    </source>
</evidence>
<accession>A0A1F5L8V2</accession>